<dbReference type="PATRIC" id="fig|1121326.3.peg.252"/>
<reference evidence="1 2" key="1">
    <citation type="submission" date="2016-04" db="EMBL/GenBank/DDBJ databases">
        <title>Genome sequence of Clostridium magnum DSM 2767.</title>
        <authorList>
            <person name="Poehlein A."/>
            <person name="Uhlig R."/>
            <person name="Fischer R."/>
            <person name="Bahl H."/>
            <person name="Daniel R."/>
        </authorList>
    </citation>
    <scope>NUCLEOTIDE SEQUENCE [LARGE SCALE GENOMIC DNA]</scope>
    <source>
        <strain evidence="1 2">DSM 2767</strain>
    </source>
</reference>
<dbReference type="RefSeq" id="WP_066616845.1">
    <property type="nucleotide sequence ID" value="NZ_FQXL01000017.1"/>
</dbReference>
<dbReference type="AlphaFoldDB" id="A0A162TZF2"/>
<name>A0A162TZF2_9CLOT</name>
<protein>
    <submittedName>
        <fullName evidence="1">Uncharacterized protein</fullName>
    </submittedName>
</protein>
<dbReference type="EMBL" id="LWAE01000001">
    <property type="protein sequence ID" value="KZL93253.1"/>
    <property type="molecule type" value="Genomic_DNA"/>
</dbReference>
<organism evidence="1 2">
    <name type="scientific">Clostridium magnum DSM 2767</name>
    <dbReference type="NCBI Taxonomy" id="1121326"/>
    <lineage>
        <taxon>Bacteria</taxon>
        <taxon>Bacillati</taxon>
        <taxon>Bacillota</taxon>
        <taxon>Clostridia</taxon>
        <taxon>Eubacteriales</taxon>
        <taxon>Clostridiaceae</taxon>
        <taxon>Clostridium</taxon>
    </lineage>
</organism>
<sequence length="95" mass="11161">MEQKTIALENIDFKEIECEDSVYSKIEHPVAKMLYLYLKEARPNKITIDSLQEQIIRSKNAAFRILMIIATLELENIGFLKDSIHKNDRIEFIYA</sequence>
<gene>
    <name evidence="1" type="ORF">CLMAG_02760</name>
</gene>
<evidence type="ECO:0000313" key="2">
    <source>
        <dbReference type="Proteomes" id="UP000076603"/>
    </source>
</evidence>
<evidence type="ECO:0000313" key="1">
    <source>
        <dbReference type="EMBL" id="KZL93253.1"/>
    </source>
</evidence>
<proteinExistence type="predicted"/>
<keyword evidence="2" id="KW-1185">Reference proteome</keyword>
<dbReference type="Proteomes" id="UP000076603">
    <property type="component" value="Unassembled WGS sequence"/>
</dbReference>
<comment type="caution">
    <text evidence="1">The sequence shown here is derived from an EMBL/GenBank/DDBJ whole genome shotgun (WGS) entry which is preliminary data.</text>
</comment>
<accession>A0A162TZF2</accession>